<dbReference type="PANTHER" id="PTHR43876">
    <property type="entry name" value="UBIQUINONE BIOSYNTHESIS MONOOXYGENASE COQ6, MITOCHONDRIAL"/>
    <property type="match status" value="1"/>
</dbReference>
<keyword evidence="4" id="KW-1185">Reference proteome</keyword>
<proteinExistence type="predicted"/>
<dbReference type="EC" id="1.14.13.-" evidence="3"/>
<dbReference type="DNASU" id="1728901"/>
<dbReference type="InterPro" id="IPR002938">
    <property type="entry name" value="FAD-bd"/>
</dbReference>
<dbReference type="PANTHER" id="PTHR43876:SF7">
    <property type="entry name" value="UBIQUINONE BIOSYNTHESIS MONOOXYGENASE COQ6, MITOCHONDRIAL"/>
    <property type="match status" value="1"/>
</dbReference>
<dbReference type="eggNOG" id="COG0654">
    <property type="taxonomic scope" value="Bacteria"/>
</dbReference>
<keyword evidence="1" id="KW-0812">Transmembrane</keyword>
<dbReference type="EMBL" id="BX548175">
    <property type="protein sequence ID" value="CAE20987.1"/>
    <property type="molecule type" value="Genomic_DNA"/>
</dbReference>
<accession>Q7V7D6</accession>
<feature type="domain" description="FAD-binding" evidence="2">
    <location>
        <begin position="159"/>
        <end position="323"/>
    </location>
</feature>
<reference evidence="3 4" key="1">
    <citation type="journal article" date="2003" name="Nature">
        <title>Genome divergence in two Prochlorococcus ecotypes reflects oceanic niche differentiation.</title>
        <authorList>
            <person name="Rocap G."/>
            <person name="Larimer F.W."/>
            <person name="Lamerdin J.E."/>
            <person name="Malfatti S."/>
            <person name="Chain P."/>
            <person name="Ahlgren N.A."/>
            <person name="Arellano A."/>
            <person name="Coleman M."/>
            <person name="Hauser L."/>
            <person name="Hess W.R."/>
            <person name="Johnson Z.I."/>
            <person name="Land M.L."/>
            <person name="Lindell D."/>
            <person name="Post A.F."/>
            <person name="Regala W."/>
            <person name="Shah M."/>
            <person name="Shaw S.L."/>
            <person name="Steglich C."/>
            <person name="Sullivan M.B."/>
            <person name="Ting C.S."/>
            <person name="Tolonen A."/>
            <person name="Webb E.A."/>
            <person name="Zinser E.R."/>
            <person name="Chisholm S.W."/>
        </authorList>
    </citation>
    <scope>NUCLEOTIDE SEQUENCE [LARGE SCALE GENOMIC DNA]</scope>
    <source>
        <strain evidence="4">MIT 9313</strain>
    </source>
</reference>
<dbReference type="GO" id="GO:0071949">
    <property type="term" value="F:FAD binding"/>
    <property type="evidence" value="ECO:0007669"/>
    <property type="project" value="InterPro"/>
</dbReference>
<dbReference type="PRINTS" id="PR00420">
    <property type="entry name" value="RNGMNOXGNASE"/>
</dbReference>
<evidence type="ECO:0000313" key="3">
    <source>
        <dbReference type="EMBL" id="CAE20987.1"/>
    </source>
</evidence>
<dbReference type="Proteomes" id="UP000001423">
    <property type="component" value="Chromosome"/>
</dbReference>
<evidence type="ECO:0000259" key="2">
    <source>
        <dbReference type="Pfam" id="PF01494"/>
    </source>
</evidence>
<dbReference type="KEGG" id="pmt:PMT_0812"/>
<feature type="domain" description="FAD-binding" evidence="2">
    <location>
        <begin position="20"/>
        <end position="88"/>
    </location>
</feature>
<keyword evidence="1" id="KW-1133">Transmembrane helix</keyword>
<dbReference type="Pfam" id="PF01494">
    <property type="entry name" value="FAD_binding_3"/>
    <property type="match status" value="2"/>
</dbReference>
<protein>
    <submittedName>
        <fullName evidence="3">Possible 2-octaprenyl-6-methoxyphenol 4-monoxygenase UbiH</fullName>
        <ecNumber evidence="3">1.14.13.-</ecNumber>
    </submittedName>
</protein>
<evidence type="ECO:0000313" key="4">
    <source>
        <dbReference type="Proteomes" id="UP000001423"/>
    </source>
</evidence>
<dbReference type="InterPro" id="IPR051205">
    <property type="entry name" value="UbiH/COQ6_monooxygenase"/>
</dbReference>
<dbReference type="HOGENOM" id="CLU_009665_8_1_3"/>
<keyword evidence="3" id="KW-0560">Oxidoreductase</keyword>
<sequence length="400" mass="44608">MVDHLNRFHSAAKGSLPVDIRVKILGAGPTGTLLALALARLGNSVTLCDPLTVEELPARSRAYALTHSSRRLLQSLDLWASLIPHLAPFTRLRLDDQELNRHTYFEVDDLSSQNQLHGAVGWILDHRPLMELLIDRLQTSPKVLLNLGRFDDHHLDGHDLVVAADGPRSLTRQAWGINTWNHPYQNGCLTAKVLLRGADPLMAYELFRAEGPLAVLPMGGEVFQMVWSGPLRRCQERAGLSPSCFLDHLAAVLPDGLQPDVLLDRPAAFPLQLAFAFRLQRGRGVLVGESGHRCHPVGGQGLNLCWRDVSTLMNLVKNVDEGKLPVEKLPQVYARKRIFDLVLVGLFTDLIVRFFSSRNILLLMVRLPLMFLLARLSLLRQLLLKAMTDGPITVIRLLPE</sequence>
<name>Q7V7D6_PROMM</name>
<dbReference type="SUPFAM" id="SSF51905">
    <property type="entry name" value="FAD/NAD(P)-binding domain"/>
    <property type="match status" value="1"/>
</dbReference>
<gene>
    <name evidence="3" type="primary">ubiH</name>
    <name evidence="3" type="ordered locus">PMT_0812</name>
</gene>
<dbReference type="AlphaFoldDB" id="Q7V7D6"/>
<dbReference type="GO" id="GO:0016491">
    <property type="term" value="F:oxidoreductase activity"/>
    <property type="evidence" value="ECO:0007669"/>
    <property type="project" value="UniProtKB-KW"/>
</dbReference>
<keyword evidence="1" id="KW-0472">Membrane</keyword>
<dbReference type="Gene3D" id="3.50.50.60">
    <property type="entry name" value="FAD/NAD(P)-binding domain"/>
    <property type="match status" value="2"/>
</dbReference>
<feature type="transmembrane region" description="Helical" evidence="1">
    <location>
        <begin position="361"/>
        <end position="378"/>
    </location>
</feature>
<organism evidence="3 4">
    <name type="scientific">Prochlorococcus marinus (strain MIT 9313)</name>
    <dbReference type="NCBI Taxonomy" id="74547"/>
    <lineage>
        <taxon>Bacteria</taxon>
        <taxon>Bacillati</taxon>
        <taxon>Cyanobacteriota</taxon>
        <taxon>Cyanophyceae</taxon>
        <taxon>Synechococcales</taxon>
        <taxon>Prochlorococcaceae</taxon>
        <taxon>Prochlorococcus</taxon>
    </lineage>
</organism>
<dbReference type="InterPro" id="IPR036188">
    <property type="entry name" value="FAD/NAD-bd_sf"/>
</dbReference>
<evidence type="ECO:0000256" key="1">
    <source>
        <dbReference type="SAM" id="Phobius"/>
    </source>
</evidence>